<name>A0A075WAJ6_ARCFL</name>
<sequence length="335" mass="39576">MNEINVSRDELQILLNMGDEISIMYPFYKHFQLLTAKPEGEGYRLKVFAGEYDFDRETEKLDHYAKEMPGYSDFLECLLSSGVIGYKNEEDFRERIKHYRSLTKRVYFCPDTNVIYHRFISNSSLFKQNEILLVDTVKEEIEAALNFKYSPHQISELKSLVKYQEFLLDEWVNKRMKRSRKAAYIALREYRKVRDLAVEIEGVEKSTNDSEYNDRIIIKSVRRFEKERNALSVLLTADVSMVDICELEGVEHYLFEYPHAVSADYCTAEQMLELVYSLAVVFGVIRLNSTVIFGEFKGKSRHEELKLRFLDEKMVEDFERDLRICRRLMALGIEK</sequence>
<protein>
    <recommendedName>
        <fullName evidence="1">PIN domain-containing protein</fullName>
    </recommendedName>
</protein>
<dbReference type="Proteomes" id="UP000028501">
    <property type="component" value="Chromosome"/>
</dbReference>
<dbReference type="Pfam" id="PF13638">
    <property type="entry name" value="PIN_4"/>
    <property type="match status" value="1"/>
</dbReference>
<dbReference type="HOGENOM" id="CLU_838416_0_0_2"/>
<accession>A0A075WAJ6</accession>
<dbReference type="InterPro" id="IPR029060">
    <property type="entry name" value="PIN-like_dom_sf"/>
</dbReference>
<evidence type="ECO:0000313" key="2">
    <source>
        <dbReference type="EMBL" id="AIG97410.1"/>
    </source>
</evidence>
<dbReference type="GeneID" id="24794135"/>
<organism evidence="2 3">
    <name type="scientific">Archaeoglobus fulgidus DSM 8774</name>
    <dbReference type="NCBI Taxonomy" id="1344584"/>
    <lineage>
        <taxon>Archaea</taxon>
        <taxon>Methanobacteriati</taxon>
        <taxon>Methanobacteriota</taxon>
        <taxon>Archaeoglobi</taxon>
        <taxon>Archaeoglobales</taxon>
        <taxon>Archaeoglobaceae</taxon>
        <taxon>Archaeoglobus</taxon>
    </lineage>
</organism>
<dbReference type="InterPro" id="IPR002716">
    <property type="entry name" value="PIN_dom"/>
</dbReference>
<dbReference type="EMBL" id="CP006577">
    <property type="protein sequence ID" value="AIG97410.1"/>
    <property type="molecule type" value="Genomic_DNA"/>
</dbReference>
<evidence type="ECO:0000259" key="1">
    <source>
        <dbReference type="Pfam" id="PF13638"/>
    </source>
</evidence>
<dbReference type="SUPFAM" id="SSF88723">
    <property type="entry name" value="PIN domain-like"/>
    <property type="match status" value="1"/>
</dbReference>
<gene>
    <name evidence="2" type="ORF">AFULGI_00006090</name>
</gene>
<dbReference type="AlphaFoldDB" id="A0A075WAJ6"/>
<reference evidence="2 3" key="1">
    <citation type="submission" date="2013-07" db="EMBL/GenBank/DDBJ databases">
        <title>Genome of Archaeoglobus fulgidus.</title>
        <authorList>
            <person name="Fiebig A."/>
            <person name="Birkeland N.-K."/>
        </authorList>
    </citation>
    <scope>NUCLEOTIDE SEQUENCE [LARGE SCALE GENOMIC DNA]</scope>
    <source>
        <strain evidence="2 3">DSM 8774</strain>
    </source>
</reference>
<dbReference type="CDD" id="cd18704">
    <property type="entry name" value="PIN_VapC-like"/>
    <property type="match status" value="1"/>
</dbReference>
<dbReference type="KEGG" id="afg:AFULGI_00006090"/>
<feature type="domain" description="PIN" evidence="1">
    <location>
        <begin position="110"/>
        <end position="249"/>
    </location>
</feature>
<dbReference type="RefSeq" id="WP_048096464.1">
    <property type="nucleotide sequence ID" value="NZ_CP006577.1"/>
</dbReference>
<proteinExistence type="predicted"/>
<evidence type="ECO:0000313" key="3">
    <source>
        <dbReference type="Proteomes" id="UP000028501"/>
    </source>
</evidence>